<organism evidence="1 2">
    <name type="scientific">Frondihabitans australicus</name>
    <dbReference type="NCBI Taxonomy" id="386892"/>
    <lineage>
        <taxon>Bacteria</taxon>
        <taxon>Bacillati</taxon>
        <taxon>Actinomycetota</taxon>
        <taxon>Actinomycetes</taxon>
        <taxon>Micrococcales</taxon>
        <taxon>Microbacteriaceae</taxon>
        <taxon>Frondihabitans</taxon>
    </lineage>
</organism>
<accession>A0A495ILP4</accession>
<dbReference type="EMBL" id="RBKS01000001">
    <property type="protein sequence ID" value="RKR76086.1"/>
    <property type="molecule type" value="Genomic_DNA"/>
</dbReference>
<comment type="caution">
    <text evidence="1">The sequence shown here is derived from an EMBL/GenBank/DDBJ whole genome shotgun (WGS) entry which is preliminary data.</text>
</comment>
<name>A0A495ILP4_9MICO</name>
<dbReference type="OrthoDB" id="4953969at2"/>
<evidence type="ECO:0008006" key="3">
    <source>
        <dbReference type="Google" id="ProtNLM"/>
    </source>
</evidence>
<protein>
    <recommendedName>
        <fullName evidence="3">Cell envelope-related Asp23 family protein</fullName>
    </recommendedName>
</protein>
<dbReference type="RefSeq" id="WP_147430210.1">
    <property type="nucleotide sequence ID" value="NZ_RBKS01000001.1"/>
</dbReference>
<evidence type="ECO:0000313" key="1">
    <source>
        <dbReference type="EMBL" id="RKR76086.1"/>
    </source>
</evidence>
<proteinExistence type="predicted"/>
<gene>
    <name evidence="1" type="ORF">C8E83_3251</name>
</gene>
<dbReference type="Proteomes" id="UP000280008">
    <property type="component" value="Unassembled WGS sequence"/>
</dbReference>
<sequence>MSDDTVTLERISDYLDAGRLPYDPAIEDDPENQAQLVALARLRSLSARLVEDDADAVPAPDSGWLSGVMERVRREARSGRDLPIAGDDPRAVLQVTEGAVRGLIREAGDGVHGAIVISCVLRGDVSTIGAPVRVEVTISALRGEFVPAMADEVRAAVGLRLAAQTELAVEAIDIVVGDVHLLADGGRP</sequence>
<evidence type="ECO:0000313" key="2">
    <source>
        <dbReference type="Proteomes" id="UP000280008"/>
    </source>
</evidence>
<keyword evidence="2" id="KW-1185">Reference proteome</keyword>
<dbReference type="AlphaFoldDB" id="A0A495ILP4"/>
<reference evidence="1 2" key="1">
    <citation type="submission" date="2018-10" db="EMBL/GenBank/DDBJ databases">
        <title>Sequencing the genomes of 1000 actinobacteria strains.</title>
        <authorList>
            <person name="Klenk H.-P."/>
        </authorList>
    </citation>
    <scope>NUCLEOTIDE SEQUENCE [LARGE SCALE GENOMIC DNA]</scope>
    <source>
        <strain evidence="1 2">DSM 17894</strain>
    </source>
</reference>